<dbReference type="Proteomes" id="UP000244906">
    <property type="component" value="Unassembled WGS sequence"/>
</dbReference>
<sequence>MVRIEHANLSVVKLEDSLDFILTAFPEWKIRAKGKNVWHGVERQWLHVGDDDYYLSLNDNAIGENRNLSGHSPGLAHIAFVVDDIDNIVNRLTQKGYQIRVDMLNSHPFRKIAYFIEPSGFEFEFIEYLSQQPAEKNRYDNIGSTTVSFAAENN</sequence>
<keyword evidence="3" id="KW-1185">Reference proteome</keyword>
<dbReference type="AlphaFoldDB" id="A0A2V1GXY3"/>
<dbReference type="InterPro" id="IPR004360">
    <property type="entry name" value="Glyas_Fos-R_dOase_dom"/>
</dbReference>
<dbReference type="SUPFAM" id="SSF54593">
    <property type="entry name" value="Glyoxalase/Bleomycin resistance protein/Dihydroxybiphenyl dioxygenase"/>
    <property type="match status" value="1"/>
</dbReference>
<dbReference type="Gene3D" id="3.10.180.10">
    <property type="entry name" value="2,3-Dihydroxybiphenyl 1,2-Dioxygenase, domain 1"/>
    <property type="match status" value="1"/>
</dbReference>
<evidence type="ECO:0000313" key="2">
    <source>
        <dbReference type="EMBL" id="PVZ71636.1"/>
    </source>
</evidence>
<name>A0A2V1GXY3_9GAMM</name>
<feature type="domain" description="VOC" evidence="1">
    <location>
        <begin position="3"/>
        <end position="128"/>
    </location>
</feature>
<organism evidence="2 3">
    <name type="scientific">Pelagibaculum spongiae</name>
    <dbReference type="NCBI Taxonomy" id="2080658"/>
    <lineage>
        <taxon>Bacteria</taxon>
        <taxon>Pseudomonadati</taxon>
        <taxon>Pseudomonadota</taxon>
        <taxon>Gammaproteobacteria</taxon>
        <taxon>Oceanospirillales</taxon>
        <taxon>Pelagibaculum</taxon>
    </lineage>
</organism>
<dbReference type="InterPro" id="IPR029068">
    <property type="entry name" value="Glyas_Bleomycin-R_OHBP_Dase"/>
</dbReference>
<accession>A0A2V1GXY3</accession>
<evidence type="ECO:0000259" key="1">
    <source>
        <dbReference type="PROSITE" id="PS51819"/>
    </source>
</evidence>
<dbReference type="EMBL" id="QDDL01000001">
    <property type="protein sequence ID" value="PVZ71636.1"/>
    <property type="molecule type" value="Genomic_DNA"/>
</dbReference>
<dbReference type="PROSITE" id="PS51819">
    <property type="entry name" value="VOC"/>
    <property type="match status" value="1"/>
</dbReference>
<dbReference type="InterPro" id="IPR037523">
    <property type="entry name" value="VOC_core"/>
</dbReference>
<comment type="caution">
    <text evidence="2">The sequence shown here is derived from an EMBL/GenBank/DDBJ whole genome shotgun (WGS) entry which is preliminary data.</text>
</comment>
<protein>
    <submittedName>
        <fullName evidence="2">Glyoxalase</fullName>
    </submittedName>
</protein>
<gene>
    <name evidence="2" type="ORF">DC094_00975</name>
</gene>
<reference evidence="2 3" key="1">
    <citation type="submission" date="2018-04" db="EMBL/GenBank/DDBJ databases">
        <title>Thalassorhabdus spongiae gen. nov., sp. nov., isolated from a marine sponge in South-West Iceland.</title>
        <authorList>
            <person name="Knobloch S."/>
            <person name="Daussin A."/>
            <person name="Johannsson R."/>
            <person name="Marteinsson V.T."/>
        </authorList>
    </citation>
    <scope>NUCLEOTIDE SEQUENCE [LARGE SCALE GENOMIC DNA]</scope>
    <source>
        <strain evidence="2 3">Hp12</strain>
    </source>
</reference>
<evidence type="ECO:0000313" key="3">
    <source>
        <dbReference type="Proteomes" id="UP000244906"/>
    </source>
</evidence>
<dbReference type="OrthoDB" id="9179860at2"/>
<proteinExistence type="predicted"/>
<dbReference type="RefSeq" id="WP_116685225.1">
    <property type="nucleotide sequence ID" value="NZ_CAWNYD010000001.1"/>
</dbReference>
<dbReference type="Pfam" id="PF00903">
    <property type="entry name" value="Glyoxalase"/>
    <property type="match status" value="1"/>
</dbReference>